<evidence type="ECO:0008006" key="3">
    <source>
        <dbReference type="Google" id="ProtNLM"/>
    </source>
</evidence>
<name>A0AA48KNF8_9ALTE</name>
<evidence type="ECO:0000313" key="2">
    <source>
        <dbReference type="Proteomes" id="UP001333710"/>
    </source>
</evidence>
<dbReference type="PANTHER" id="PTHR35175:SF2">
    <property type="entry name" value="DUF1289 DOMAIN-CONTAINING PROTEIN"/>
    <property type="match status" value="1"/>
</dbReference>
<sequence length="89" mass="10600">MLVLCNLEVTSVVKKPINRPIDPCQAVCRFNEDDVCIGCFRERDEINNWRFMSNEQKATIVERVKPEIKARLEEEKRQGRMPANQRFRY</sequence>
<dbReference type="Proteomes" id="UP001333710">
    <property type="component" value="Chromosome"/>
</dbReference>
<dbReference type="InterPro" id="IPR010710">
    <property type="entry name" value="DUF1289"/>
</dbReference>
<proteinExistence type="predicted"/>
<dbReference type="KEGG" id="pmaw:MACH26_09970"/>
<keyword evidence="2" id="KW-1185">Reference proteome</keyword>
<dbReference type="Pfam" id="PF06945">
    <property type="entry name" value="DUF1289"/>
    <property type="match status" value="1"/>
</dbReference>
<organism evidence="1 2">
    <name type="scientific">Planctobacterium marinum</name>
    <dbReference type="NCBI Taxonomy" id="1631968"/>
    <lineage>
        <taxon>Bacteria</taxon>
        <taxon>Pseudomonadati</taxon>
        <taxon>Pseudomonadota</taxon>
        <taxon>Gammaproteobacteria</taxon>
        <taxon>Alteromonadales</taxon>
        <taxon>Alteromonadaceae</taxon>
        <taxon>Planctobacterium</taxon>
    </lineage>
</organism>
<reference evidence="1" key="1">
    <citation type="submission" date="2023-01" db="EMBL/GenBank/DDBJ databases">
        <title>Complete genome sequence of Planctobacterium marinum strain Dej080120_11.</title>
        <authorList>
            <person name="Ueki S."/>
            <person name="Maruyama F."/>
        </authorList>
    </citation>
    <scope>NUCLEOTIDE SEQUENCE</scope>
    <source>
        <strain evidence="1">Dej080120_11</strain>
    </source>
</reference>
<dbReference type="EMBL" id="AP027272">
    <property type="protein sequence ID" value="BDX05476.1"/>
    <property type="molecule type" value="Genomic_DNA"/>
</dbReference>
<gene>
    <name evidence="1" type="ORF">MACH26_09970</name>
</gene>
<accession>A0AA48KNF8</accession>
<dbReference type="AlphaFoldDB" id="A0AA48KNF8"/>
<protein>
    <recommendedName>
        <fullName evidence="3">DUF1289 domain-containing protein</fullName>
    </recommendedName>
</protein>
<dbReference type="PANTHER" id="PTHR35175">
    <property type="entry name" value="DUF1289 DOMAIN-CONTAINING PROTEIN"/>
    <property type="match status" value="1"/>
</dbReference>
<evidence type="ECO:0000313" key="1">
    <source>
        <dbReference type="EMBL" id="BDX05476.1"/>
    </source>
</evidence>